<comment type="function">
    <text evidence="6">Methylates the ribose at the nucleotide 34 wobble position in the two leucyl isoacceptors tRNA(Leu)(CmAA) and tRNA(Leu)(cmnm5UmAA). Catalyzes the methyl transfer from S-adenosyl-L-methionine to the 2'-OH of the wobble nucleotide.</text>
</comment>
<dbReference type="InterPro" id="IPR001537">
    <property type="entry name" value="SpoU_MeTrfase"/>
</dbReference>
<dbReference type="AlphaFoldDB" id="A0A1G5CAW1"/>
<evidence type="ECO:0000313" key="10">
    <source>
        <dbReference type="Proteomes" id="UP000199569"/>
    </source>
</evidence>
<keyword evidence="3 6" id="KW-0808">Transferase</keyword>
<dbReference type="OrthoDB" id="9789043at2"/>
<dbReference type="Pfam" id="PF00588">
    <property type="entry name" value="SpoU_methylase"/>
    <property type="match status" value="1"/>
</dbReference>
<comment type="subcellular location">
    <subcellularLocation>
        <location evidence="6">Cytoplasm</location>
    </subcellularLocation>
</comment>
<evidence type="ECO:0000256" key="1">
    <source>
        <dbReference type="ARBA" id="ARBA00022490"/>
    </source>
</evidence>
<dbReference type="HAMAP" id="MF_01885">
    <property type="entry name" value="tRNA_methyltr_TrmL"/>
    <property type="match status" value="1"/>
</dbReference>
<keyword evidence="4 6" id="KW-0949">S-adenosyl-L-methionine</keyword>
<dbReference type="RefSeq" id="WP_091129317.1">
    <property type="nucleotide sequence ID" value="NZ_FMVJ01000002.1"/>
</dbReference>
<dbReference type="EMBL" id="FMVJ01000002">
    <property type="protein sequence ID" value="SCX99629.1"/>
    <property type="molecule type" value="Genomic_DNA"/>
</dbReference>
<dbReference type="STRING" id="549386.SAMN02927923_00512"/>
<name>A0A1G5CAW1_9HYPH</name>
<sequence>MPRSSTPCLAIFQPDIPQNTGTMLRLAACLGVPVHIIEPAAFDVSDRNLRRSGMDYLNSVTITRHISWRAFEEWRQAGKGRLVLATTKGAVPYTDFTYEPDDIILVGRESAGVPDEVHAASDARIIIPMQTGMRSLNVAVTAAMILGEALRQTHSFPRAETPNQ</sequence>
<comment type="catalytic activity">
    <reaction evidence="6">
        <text>5-carboxymethylaminomethyluridine(34) in tRNA(Leu) + S-adenosyl-L-methionine = 5-carboxymethylaminomethyl-2'-O-methyluridine(34) in tRNA(Leu) + S-adenosyl-L-homocysteine + H(+)</text>
        <dbReference type="Rhea" id="RHEA:43088"/>
        <dbReference type="Rhea" id="RHEA-COMP:10333"/>
        <dbReference type="Rhea" id="RHEA-COMP:10334"/>
        <dbReference type="ChEBI" id="CHEBI:15378"/>
        <dbReference type="ChEBI" id="CHEBI:57856"/>
        <dbReference type="ChEBI" id="CHEBI:59789"/>
        <dbReference type="ChEBI" id="CHEBI:74508"/>
        <dbReference type="ChEBI" id="CHEBI:74511"/>
        <dbReference type="EC" id="2.1.1.207"/>
    </reaction>
</comment>
<protein>
    <recommendedName>
        <fullName evidence="6">tRNA (cytidine(34)-2'-O)-methyltransferase</fullName>
        <ecNumber evidence="6">2.1.1.207</ecNumber>
    </recommendedName>
    <alternativeName>
        <fullName evidence="6">tRNA (cytidine/uridine-2'-O-)-methyltransferase TrmL</fullName>
    </alternativeName>
</protein>
<dbReference type="InterPro" id="IPR029026">
    <property type="entry name" value="tRNA_m1G_MTases_N"/>
</dbReference>
<dbReference type="GO" id="GO:0141102">
    <property type="term" value="F:tRNA (5-carboxymethylaminomethyluridine(34)-2'-O)-methyltransferase activity"/>
    <property type="evidence" value="ECO:0007669"/>
    <property type="project" value="RHEA"/>
</dbReference>
<accession>A0A1G5CAW1</accession>
<evidence type="ECO:0000256" key="7">
    <source>
        <dbReference type="PIRSR" id="PIRSR029256-1"/>
    </source>
</evidence>
<feature type="domain" description="tRNA/rRNA methyltransferase SpoU type" evidence="8">
    <location>
        <begin position="9"/>
        <end position="146"/>
    </location>
</feature>
<keyword evidence="10" id="KW-1185">Reference proteome</keyword>
<dbReference type="GO" id="GO:0141098">
    <property type="term" value="F:tRNA (cytidine(34)-2'-O)-methyltransferase activity"/>
    <property type="evidence" value="ECO:0007669"/>
    <property type="project" value="RHEA"/>
</dbReference>
<reference evidence="9 10" key="1">
    <citation type="submission" date="2016-10" db="EMBL/GenBank/DDBJ databases">
        <authorList>
            <person name="de Groot N.N."/>
        </authorList>
    </citation>
    <scope>NUCLEOTIDE SEQUENCE [LARGE SCALE GENOMIC DNA]</scope>
    <source>
        <strain evidence="9 10">CGMCC 1.7666</strain>
    </source>
</reference>
<evidence type="ECO:0000256" key="2">
    <source>
        <dbReference type="ARBA" id="ARBA00022603"/>
    </source>
</evidence>
<dbReference type="InterPro" id="IPR029028">
    <property type="entry name" value="Alpha/beta_knot_MTases"/>
</dbReference>
<keyword evidence="5 6" id="KW-0819">tRNA processing</keyword>
<feature type="binding site" evidence="6 7">
    <location>
        <position position="107"/>
    </location>
    <ligand>
        <name>S-adenosyl-L-methionine</name>
        <dbReference type="ChEBI" id="CHEBI:59789"/>
    </ligand>
</feature>
<comment type="caution">
    <text evidence="6">Lacks conserved residue(s) required for the propagation of feature annotation.</text>
</comment>
<feature type="binding site" evidence="6 7">
    <location>
        <position position="127"/>
    </location>
    <ligand>
        <name>S-adenosyl-L-methionine</name>
        <dbReference type="ChEBI" id="CHEBI:59789"/>
    </ligand>
</feature>
<dbReference type="PANTHER" id="PTHR42971">
    <property type="entry name" value="TRNA (CYTIDINE(34)-2'-O)-METHYLTRANSFERASE"/>
    <property type="match status" value="1"/>
</dbReference>
<evidence type="ECO:0000256" key="4">
    <source>
        <dbReference type="ARBA" id="ARBA00022691"/>
    </source>
</evidence>
<evidence type="ECO:0000259" key="8">
    <source>
        <dbReference type="Pfam" id="PF00588"/>
    </source>
</evidence>
<dbReference type="PANTHER" id="PTHR42971:SF1">
    <property type="entry name" value="TRNA (CYTIDINE(34)-2'-O)-METHYLTRANSFERASE"/>
    <property type="match status" value="1"/>
</dbReference>
<dbReference type="Gene3D" id="3.40.1280.10">
    <property type="match status" value="1"/>
</dbReference>
<dbReference type="SUPFAM" id="SSF75217">
    <property type="entry name" value="alpha/beta knot"/>
    <property type="match status" value="1"/>
</dbReference>
<dbReference type="PIRSF" id="PIRSF029256">
    <property type="entry name" value="SpoU_TrmH_prd"/>
    <property type="match status" value="1"/>
</dbReference>
<evidence type="ECO:0000256" key="3">
    <source>
        <dbReference type="ARBA" id="ARBA00022679"/>
    </source>
</evidence>
<dbReference type="GO" id="GO:0005737">
    <property type="term" value="C:cytoplasm"/>
    <property type="evidence" value="ECO:0007669"/>
    <property type="project" value="UniProtKB-SubCell"/>
</dbReference>
<organism evidence="9 10">
    <name type="scientific">Microvirga guangxiensis</name>
    <dbReference type="NCBI Taxonomy" id="549386"/>
    <lineage>
        <taxon>Bacteria</taxon>
        <taxon>Pseudomonadati</taxon>
        <taxon>Pseudomonadota</taxon>
        <taxon>Alphaproteobacteria</taxon>
        <taxon>Hyphomicrobiales</taxon>
        <taxon>Methylobacteriaceae</taxon>
        <taxon>Microvirga</taxon>
    </lineage>
</organism>
<evidence type="ECO:0000256" key="5">
    <source>
        <dbReference type="ARBA" id="ARBA00022694"/>
    </source>
</evidence>
<dbReference type="Proteomes" id="UP000199569">
    <property type="component" value="Unassembled WGS sequence"/>
</dbReference>
<dbReference type="CDD" id="cd18094">
    <property type="entry name" value="SpoU-like_TrmL"/>
    <property type="match status" value="1"/>
</dbReference>
<keyword evidence="2 6" id="KW-0489">Methyltransferase</keyword>
<dbReference type="GO" id="GO:0002130">
    <property type="term" value="P:wobble position ribose methylation"/>
    <property type="evidence" value="ECO:0007669"/>
    <property type="project" value="TreeGrafter"/>
</dbReference>
<dbReference type="InterPro" id="IPR016914">
    <property type="entry name" value="TrmL"/>
</dbReference>
<dbReference type="GO" id="GO:0003723">
    <property type="term" value="F:RNA binding"/>
    <property type="evidence" value="ECO:0007669"/>
    <property type="project" value="InterPro"/>
</dbReference>
<comment type="subunit">
    <text evidence="6">Homodimer.</text>
</comment>
<gene>
    <name evidence="6" type="primary">trmL</name>
    <name evidence="9" type="ORF">SAMN02927923_00512</name>
</gene>
<evidence type="ECO:0000256" key="6">
    <source>
        <dbReference type="HAMAP-Rule" id="MF_01885"/>
    </source>
</evidence>
<keyword evidence="1 6" id="KW-0963">Cytoplasm</keyword>
<dbReference type="EC" id="2.1.1.207" evidence="6"/>
<comment type="catalytic activity">
    <reaction evidence="6">
        <text>cytidine(34) in tRNA + S-adenosyl-L-methionine = 2'-O-methylcytidine(34) in tRNA + S-adenosyl-L-homocysteine + H(+)</text>
        <dbReference type="Rhea" id="RHEA:43084"/>
        <dbReference type="Rhea" id="RHEA-COMP:10331"/>
        <dbReference type="Rhea" id="RHEA-COMP:10332"/>
        <dbReference type="ChEBI" id="CHEBI:15378"/>
        <dbReference type="ChEBI" id="CHEBI:57856"/>
        <dbReference type="ChEBI" id="CHEBI:59789"/>
        <dbReference type="ChEBI" id="CHEBI:74495"/>
        <dbReference type="ChEBI" id="CHEBI:82748"/>
        <dbReference type="EC" id="2.1.1.207"/>
    </reaction>
</comment>
<proteinExistence type="inferred from homology"/>
<evidence type="ECO:0000313" key="9">
    <source>
        <dbReference type="EMBL" id="SCX99629.1"/>
    </source>
</evidence>
<comment type="similarity">
    <text evidence="6">Belongs to the class IV-like SAM-binding methyltransferase superfamily. RNA methyltransferase TrmH family. TrmL subfamily.</text>
</comment>
<feature type="binding site" evidence="6 7">
    <location>
        <position position="135"/>
    </location>
    <ligand>
        <name>S-adenosyl-L-methionine</name>
        <dbReference type="ChEBI" id="CHEBI:59789"/>
    </ligand>
</feature>